<comment type="caution">
    <text evidence="1">The sequence shown here is derived from an EMBL/GenBank/DDBJ whole genome shotgun (WGS) entry which is preliminary data.</text>
</comment>
<evidence type="ECO:0000313" key="2">
    <source>
        <dbReference type="Proteomes" id="UP000305267"/>
    </source>
</evidence>
<gene>
    <name evidence="1" type="ORF">FF100_15220</name>
</gene>
<evidence type="ECO:0000313" key="1">
    <source>
        <dbReference type="EMBL" id="TNC13052.1"/>
    </source>
</evidence>
<accession>A0A5C4LGH3</accession>
<sequence length="70" mass="6892">MPPVTAIETVRVPLSTSATVRALPPAVEKTRAVSSAVTCAPGTVTTGASFTGVTVTVTVAVSVTPPALTV</sequence>
<proteinExistence type="predicted"/>
<name>A0A5C4LGH3_9HYPH</name>
<keyword evidence="2" id="KW-1185">Reference proteome</keyword>
<organism evidence="1 2">
    <name type="scientific">Methylobacterium terricola</name>
    <dbReference type="NCBI Taxonomy" id="2583531"/>
    <lineage>
        <taxon>Bacteria</taxon>
        <taxon>Pseudomonadati</taxon>
        <taxon>Pseudomonadota</taxon>
        <taxon>Alphaproteobacteria</taxon>
        <taxon>Hyphomicrobiales</taxon>
        <taxon>Methylobacteriaceae</taxon>
        <taxon>Methylobacterium</taxon>
    </lineage>
</organism>
<dbReference type="AlphaFoldDB" id="A0A5C4LGH3"/>
<dbReference type="EMBL" id="VDDA01000005">
    <property type="protein sequence ID" value="TNC13052.1"/>
    <property type="molecule type" value="Genomic_DNA"/>
</dbReference>
<reference evidence="1 2" key="1">
    <citation type="submission" date="2019-06" db="EMBL/GenBank/DDBJ databases">
        <title>Genome of Methylobacterium sp. 17Sr1-39.</title>
        <authorList>
            <person name="Seo T."/>
        </authorList>
    </citation>
    <scope>NUCLEOTIDE SEQUENCE [LARGE SCALE GENOMIC DNA]</scope>
    <source>
        <strain evidence="1 2">17Sr1-39</strain>
    </source>
</reference>
<dbReference type="Proteomes" id="UP000305267">
    <property type="component" value="Unassembled WGS sequence"/>
</dbReference>
<protein>
    <submittedName>
        <fullName evidence="1">Uncharacterized protein</fullName>
    </submittedName>
</protein>